<proteinExistence type="predicted"/>
<keyword evidence="2" id="KW-1185">Reference proteome</keyword>
<dbReference type="EMBL" id="AP028919">
    <property type="protein sequence ID" value="BET00109.1"/>
    <property type="molecule type" value="Genomic_DNA"/>
</dbReference>
<dbReference type="Proteomes" id="UP001307889">
    <property type="component" value="Chromosome 11"/>
</dbReference>
<reference evidence="1 2" key="1">
    <citation type="submission" date="2023-09" db="EMBL/GenBank/DDBJ databases">
        <title>Nesidiocoris tenuis whole genome shotgun sequence.</title>
        <authorList>
            <person name="Shibata T."/>
            <person name="Shimoda M."/>
            <person name="Kobayashi T."/>
            <person name="Uehara T."/>
        </authorList>
    </citation>
    <scope>NUCLEOTIDE SEQUENCE [LARGE SCALE GENOMIC DNA]</scope>
    <source>
        <strain evidence="1 2">Japan</strain>
    </source>
</reference>
<accession>A0ABN7B6U0</accession>
<gene>
    <name evidence="1" type="ORF">NTJ_12925</name>
</gene>
<evidence type="ECO:0000313" key="2">
    <source>
        <dbReference type="Proteomes" id="UP001307889"/>
    </source>
</evidence>
<evidence type="ECO:0000313" key="1">
    <source>
        <dbReference type="EMBL" id="BET00109.1"/>
    </source>
</evidence>
<organism evidence="1 2">
    <name type="scientific">Nesidiocoris tenuis</name>
    <dbReference type="NCBI Taxonomy" id="355587"/>
    <lineage>
        <taxon>Eukaryota</taxon>
        <taxon>Metazoa</taxon>
        <taxon>Ecdysozoa</taxon>
        <taxon>Arthropoda</taxon>
        <taxon>Hexapoda</taxon>
        <taxon>Insecta</taxon>
        <taxon>Pterygota</taxon>
        <taxon>Neoptera</taxon>
        <taxon>Paraneoptera</taxon>
        <taxon>Hemiptera</taxon>
        <taxon>Heteroptera</taxon>
        <taxon>Panheteroptera</taxon>
        <taxon>Cimicomorpha</taxon>
        <taxon>Miridae</taxon>
        <taxon>Dicyphina</taxon>
        <taxon>Nesidiocoris</taxon>
    </lineage>
</organism>
<sequence length="83" mass="8766">MKRPGKLEAFGCSVVRISSHEKSCSGWEKGSFGSGHSTFEHLIISPFNILVPTRLCTSSDPIVISGGSSGRATSAMARLGLKN</sequence>
<name>A0ABN7B6U0_9HEMI</name>
<protein>
    <submittedName>
        <fullName evidence="1">Uncharacterized protein</fullName>
    </submittedName>
</protein>